<dbReference type="KEGG" id="sbk:SHEWBE_3772"/>
<protein>
    <recommendedName>
        <fullName evidence="1">GGDEF domain-containing protein</fullName>
    </recommendedName>
</protein>
<feature type="domain" description="GGDEF" evidence="1">
    <location>
        <begin position="1"/>
        <end position="39"/>
    </location>
</feature>
<gene>
    <name evidence="2" type="ORF">SHEWBE_3772</name>
</gene>
<accession>A0A330M6Z4</accession>
<evidence type="ECO:0000259" key="1">
    <source>
        <dbReference type="PROSITE" id="PS50887"/>
    </source>
</evidence>
<organism evidence="2 3">
    <name type="scientific">Shewanella benthica</name>
    <dbReference type="NCBI Taxonomy" id="43661"/>
    <lineage>
        <taxon>Bacteria</taxon>
        <taxon>Pseudomonadati</taxon>
        <taxon>Pseudomonadota</taxon>
        <taxon>Gammaproteobacteria</taxon>
        <taxon>Alteromonadales</taxon>
        <taxon>Shewanellaceae</taxon>
        <taxon>Shewanella</taxon>
    </lineage>
</organism>
<dbReference type="AlphaFoldDB" id="A0A330M6Z4"/>
<evidence type="ECO:0000313" key="3">
    <source>
        <dbReference type="Proteomes" id="UP000250123"/>
    </source>
</evidence>
<dbReference type="InterPro" id="IPR043128">
    <property type="entry name" value="Rev_trsase/Diguanyl_cyclase"/>
</dbReference>
<name>A0A330M6Z4_9GAMM</name>
<dbReference type="Pfam" id="PF00990">
    <property type="entry name" value="GGDEF"/>
    <property type="match status" value="1"/>
</dbReference>
<sequence>MARQITHSLRTDDLCCRLGGDEFIVICPDTELAGIKHFH</sequence>
<dbReference type="InterPro" id="IPR029787">
    <property type="entry name" value="Nucleotide_cyclase"/>
</dbReference>
<dbReference type="SUPFAM" id="SSF55073">
    <property type="entry name" value="Nucleotide cyclase"/>
    <property type="match status" value="1"/>
</dbReference>
<dbReference type="EMBL" id="LS483452">
    <property type="protein sequence ID" value="SQH77735.1"/>
    <property type="molecule type" value="Genomic_DNA"/>
</dbReference>
<reference evidence="3" key="1">
    <citation type="submission" date="2018-06" db="EMBL/GenBank/DDBJ databases">
        <authorList>
            <person name="Cea G.-C."/>
            <person name="William W."/>
        </authorList>
    </citation>
    <scope>NUCLEOTIDE SEQUENCE [LARGE SCALE GENOMIC DNA]</scope>
    <source>
        <strain evidence="3">DB21MT-2</strain>
    </source>
</reference>
<dbReference type="Gene3D" id="3.30.70.270">
    <property type="match status" value="1"/>
</dbReference>
<evidence type="ECO:0000313" key="2">
    <source>
        <dbReference type="EMBL" id="SQH77735.1"/>
    </source>
</evidence>
<dbReference type="InterPro" id="IPR000160">
    <property type="entry name" value="GGDEF_dom"/>
</dbReference>
<proteinExistence type="predicted"/>
<dbReference type="PROSITE" id="PS50887">
    <property type="entry name" value="GGDEF"/>
    <property type="match status" value="1"/>
</dbReference>
<dbReference type="Proteomes" id="UP000250123">
    <property type="component" value="Chromosome SHEWBE"/>
</dbReference>